<organism evidence="2 3">
    <name type="scientific">Acinetobacter calcoaceticus</name>
    <dbReference type="NCBI Taxonomy" id="471"/>
    <lineage>
        <taxon>Bacteria</taxon>
        <taxon>Pseudomonadati</taxon>
        <taxon>Pseudomonadota</taxon>
        <taxon>Gammaproteobacteria</taxon>
        <taxon>Moraxellales</taxon>
        <taxon>Moraxellaceae</taxon>
        <taxon>Acinetobacter</taxon>
        <taxon>Acinetobacter calcoaceticus/baumannii complex</taxon>
    </lineage>
</organism>
<evidence type="ECO:0000256" key="1">
    <source>
        <dbReference type="SAM" id="Phobius"/>
    </source>
</evidence>
<gene>
    <name evidence="2" type="ORF">J2771_000002</name>
</gene>
<keyword evidence="1" id="KW-1133">Transmembrane helix</keyword>
<dbReference type="Proteomes" id="UP001240164">
    <property type="component" value="Unassembled WGS sequence"/>
</dbReference>
<reference evidence="2 3" key="1">
    <citation type="submission" date="2023-07" db="EMBL/GenBank/DDBJ databases">
        <title>Sorghum-associated microbial communities from plants grown in Nebraska, USA.</title>
        <authorList>
            <person name="Schachtman D."/>
        </authorList>
    </citation>
    <scope>NUCLEOTIDE SEQUENCE [LARGE SCALE GENOMIC DNA]</scope>
    <source>
        <strain evidence="2 3">CC146</strain>
    </source>
</reference>
<feature type="transmembrane region" description="Helical" evidence="1">
    <location>
        <begin position="6"/>
        <end position="27"/>
    </location>
</feature>
<name>A0ABD5AHE4_ACICA</name>
<dbReference type="EMBL" id="JAUSQP010000001">
    <property type="protein sequence ID" value="MDP9801748.1"/>
    <property type="molecule type" value="Genomic_DNA"/>
</dbReference>
<dbReference type="RefSeq" id="WP_307008849.1">
    <property type="nucleotide sequence ID" value="NZ_JAUSQP010000001.1"/>
</dbReference>
<evidence type="ECO:0000313" key="3">
    <source>
        <dbReference type="Proteomes" id="UP001240164"/>
    </source>
</evidence>
<keyword evidence="1" id="KW-0812">Transmembrane</keyword>
<protein>
    <submittedName>
        <fullName evidence="2">Positive regulator of sigma E activity</fullName>
    </submittedName>
</protein>
<comment type="caution">
    <text evidence="2">The sequence shown here is derived from an EMBL/GenBank/DDBJ whole genome shotgun (WGS) entry which is preliminary data.</text>
</comment>
<keyword evidence="1" id="KW-0472">Membrane</keyword>
<feature type="transmembrane region" description="Helical" evidence="1">
    <location>
        <begin position="62"/>
        <end position="89"/>
    </location>
</feature>
<dbReference type="AlphaFoldDB" id="A0ABD5AHE4"/>
<evidence type="ECO:0000313" key="2">
    <source>
        <dbReference type="EMBL" id="MDP9801748.1"/>
    </source>
</evidence>
<accession>A0ABD5AHE4</accession>
<sequence>MFIAKNIFVYLLSMLALCLLIIFFNYLGMNETTNLLLSSALFGIFITWYFKGSGLCLALFSFFYWAMFVISQSLEVISMLASSIIVYLVMTKIIPKLKTLHICDSQTTRKGSPHA</sequence>
<proteinExistence type="predicted"/>